<evidence type="ECO:0000313" key="3">
    <source>
        <dbReference type="Proteomes" id="UP000790347"/>
    </source>
</evidence>
<comment type="caution">
    <text evidence="2">The sequence shown here is derived from an EMBL/GenBank/DDBJ whole genome shotgun (WGS) entry which is preliminary data.</text>
</comment>
<dbReference type="Proteomes" id="UP000790347">
    <property type="component" value="Unassembled WGS sequence"/>
</dbReference>
<evidence type="ECO:0000256" key="1">
    <source>
        <dbReference type="SAM" id="Phobius"/>
    </source>
</evidence>
<evidence type="ECO:0000313" key="2">
    <source>
        <dbReference type="EMBL" id="KAH9510961.1"/>
    </source>
</evidence>
<dbReference type="AlphaFoldDB" id="A0A922HZ72"/>
<name>A0A922HZ72_DERFA</name>
<reference evidence="2" key="2">
    <citation type="journal article" date="2022" name="Res Sq">
        <title>Comparative Genomics Reveals Insights into the Divergent Evolution of Astigmatic Mites and Household Pest Adaptations.</title>
        <authorList>
            <person name="Xiong Q."/>
            <person name="Wan A.T.-Y."/>
            <person name="Liu X.-Y."/>
            <person name="Fung C.S.-H."/>
            <person name="Xiao X."/>
            <person name="Malainual N."/>
            <person name="Hou J."/>
            <person name="Wang L."/>
            <person name="Wang M."/>
            <person name="Yang K."/>
            <person name="Cui Y."/>
            <person name="Leung E."/>
            <person name="Nong W."/>
            <person name="Shin S.-K."/>
            <person name="Au S."/>
            <person name="Jeong K.Y."/>
            <person name="Chew F.T."/>
            <person name="Hui J."/>
            <person name="Leung T.F."/>
            <person name="Tungtrongchitr A."/>
            <person name="Zhong N."/>
            <person name="Liu Z."/>
            <person name="Tsui S."/>
        </authorList>
    </citation>
    <scope>NUCLEOTIDE SEQUENCE</scope>
    <source>
        <strain evidence="2">Derf</strain>
        <tissue evidence="2">Whole organism</tissue>
    </source>
</reference>
<dbReference type="EMBL" id="ASGP02000004">
    <property type="protein sequence ID" value="KAH9510961.1"/>
    <property type="molecule type" value="Genomic_DNA"/>
</dbReference>
<keyword evidence="1" id="KW-0472">Membrane</keyword>
<organism evidence="2 3">
    <name type="scientific">Dermatophagoides farinae</name>
    <name type="common">American house dust mite</name>
    <dbReference type="NCBI Taxonomy" id="6954"/>
    <lineage>
        <taxon>Eukaryota</taxon>
        <taxon>Metazoa</taxon>
        <taxon>Ecdysozoa</taxon>
        <taxon>Arthropoda</taxon>
        <taxon>Chelicerata</taxon>
        <taxon>Arachnida</taxon>
        <taxon>Acari</taxon>
        <taxon>Acariformes</taxon>
        <taxon>Sarcoptiformes</taxon>
        <taxon>Astigmata</taxon>
        <taxon>Psoroptidia</taxon>
        <taxon>Analgoidea</taxon>
        <taxon>Pyroglyphidae</taxon>
        <taxon>Dermatophagoidinae</taxon>
        <taxon>Dermatophagoides</taxon>
    </lineage>
</organism>
<accession>A0A922HZ72</accession>
<gene>
    <name evidence="2" type="ORF">DERF_009449</name>
</gene>
<sequence length="104" mass="12088">MIGIILLNEWTETTTAAAAAATAATTTTTTADIEFDISFWTIDQFIWAFIIYCLFGVYVWYNQESILKICRCRHRQQKRPMIKIQTIDNDDGMMNKVDDHHHQD</sequence>
<protein>
    <submittedName>
        <fullName evidence="2">Uncharacterized protein</fullName>
    </submittedName>
</protein>
<proteinExistence type="predicted"/>
<reference evidence="2" key="1">
    <citation type="submission" date="2013-05" db="EMBL/GenBank/DDBJ databases">
        <authorList>
            <person name="Yim A.K.Y."/>
            <person name="Chan T.F."/>
            <person name="Ji K.M."/>
            <person name="Liu X.Y."/>
            <person name="Zhou J.W."/>
            <person name="Li R.Q."/>
            <person name="Yang K.Y."/>
            <person name="Li J."/>
            <person name="Li M."/>
            <person name="Law P.T.W."/>
            <person name="Wu Y.L."/>
            <person name="Cai Z.L."/>
            <person name="Qin H."/>
            <person name="Bao Y."/>
            <person name="Leung R.K.K."/>
            <person name="Ng P.K.S."/>
            <person name="Zou J."/>
            <person name="Zhong X.J."/>
            <person name="Ran P.X."/>
            <person name="Zhong N.S."/>
            <person name="Liu Z.G."/>
            <person name="Tsui S.K.W."/>
        </authorList>
    </citation>
    <scope>NUCLEOTIDE SEQUENCE</scope>
    <source>
        <strain evidence="2">Derf</strain>
        <tissue evidence="2">Whole organism</tissue>
    </source>
</reference>
<keyword evidence="3" id="KW-1185">Reference proteome</keyword>
<keyword evidence="1" id="KW-1133">Transmembrane helix</keyword>
<feature type="transmembrane region" description="Helical" evidence="1">
    <location>
        <begin position="44"/>
        <end position="61"/>
    </location>
</feature>
<keyword evidence="1" id="KW-0812">Transmembrane</keyword>